<evidence type="ECO:0000256" key="5">
    <source>
        <dbReference type="ARBA" id="ARBA00023136"/>
    </source>
</evidence>
<gene>
    <name evidence="8" type="ORF">EV652_101470</name>
</gene>
<dbReference type="AlphaFoldDB" id="A0A4R2HWP7"/>
<dbReference type="InterPro" id="IPR036259">
    <property type="entry name" value="MFS_trans_sf"/>
</dbReference>
<feature type="transmembrane region" description="Helical" evidence="6">
    <location>
        <begin position="186"/>
        <end position="204"/>
    </location>
</feature>
<dbReference type="EMBL" id="SLWN01000001">
    <property type="protein sequence ID" value="TCO35586.1"/>
    <property type="molecule type" value="Genomic_DNA"/>
</dbReference>
<accession>A0A4R2HWP7</accession>
<keyword evidence="5 6" id="KW-0472">Membrane</keyword>
<keyword evidence="2" id="KW-1003">Cell membrane</keyword>
<evidence type="ECO:0000313" key="8">
    <source>
        <dbReference type="EMBL" id="TCO35586.1"/>
    </source>
</evidence>
<evidence type="ECO:0000313" key="9">
    <source>
        <dbReference type="Proteomes" id="UP000294508"/>
    </source>
</evidence>
<dbReference type="PANTHER" id="PTHR23513:SF6">
    <property type="entry name" value="MAJOR FACILITATOR SUPERFAMILY ASSOCIATED DOMAIN-CONTAINING PROTEIN"/>
    <property type="match status" value="1"/>
</dbReference>
<evidence type="ECO:0000256" key="2">
    <source>
        <dbReference type="ARBA" id="ARBA00022475"/>
    </source>
</evidence>
<dbReference type="GO" id="GO:0005886">
    <property type="term" value="C:plasma membrane"/>
    <property type="evidence" value="ECO:0007669"/>
    <property type="project" value="UniProtKB-SubCell"/>
</dbReference>
<feature type="transmembrane region" description="Helical" evidence="6">
    <location>
        <begin position="253"/>
        <end position="273"/>
    </location>
</feature>
<evidence type="ECO:0000256" key="3">
    <source>
        <dbReference type="ARBA" id="ARBA00022692"/>
    </source>
</evidence>
<feature type="transmembrane region" description="Helical" evidence="6">
    <location>
        <begin position="156"/>
        <end position="174"/>
    </location>
</feature>
<dbReference type="PANTHER" id="PTHR23513">
    <property type="entry name" value="INTEGRAL MEMBRANE EFFLUX PROTEIN-RELATED"/>
    <property type="match status" value="1"/>
</dbReference>
<dbReference type="SUPFAM" id="SSF103473">
    <property type="entry name" value="MFS general substrate transporter"/>
    <property type="match status" value="1"/>
</dbReference>
<evidence type="ECO:0000256" key="4">
    <source>
        <dbReference type="ARBA" id="ARBA00022989"/>
    </source>
</evidence>
<feature type="transmembrane region" description="Helical" evidence="6">
    <location>
        <begin position="210"/>
        <end position="232"/>
    </location>
</feature>
<evidence type="ECO:0000256" key="1">
    <source>
        <dbReference type="ARBA" id="ARBA00004651"/>
    </source>
</evidence>
<feature type="transmembrane region" description="Helical" evidence="6">
    <location>
        <begin position="119"/>
        <end position="144"/>
    </location>
</feature>
<organism evidence="8 9">
    <name type="scientific">Kribbella steppae</name>
    <dbReference type="NCBI Taxonomy" id="2512223"/>
    <lineage>
        <taxon>Bacteria</taxon>
        <taxon>Bacillati</taxon>
        <taxon>Actinomycetota</taxon>
        <taxon>Actinomycetes</taxon>
        <taxon>Propionibacteriales</taxon>
        <taxon>Kribbellaceae</taxon>
        <taxon>Kribbella</taxon>
    </lineage>
</organism>
<dbReference type="Gene3D" id="1.20.1250.20">
    <property type="entry name" value="MFS general substrate transporter like domains"/>
    <property type="match status" value="1"/>
</dbReference>
<proteinExistence type="predicted"/>
<keyword evidence="3 6" id="KW-0812">Transmembrane</keyword>
<dbReference type="GO" id="GO:0022857">
    <property type="term" value="F:transmembrane transporter activity"/>
    <property type="evidence" value="ECO:0007669"/>
    <property type="project" value="InterPro"/>
</dbReference>
<sequence>MGMLLAAALLAGIARVIFDLAYNAFLPHLLAPEDLLEGNSKLQTSAAAAELAGPGLGGLLAQAVGAVCGILIDALTFLVSAACLAGLRAGPEPRRSRAGDLGVFRQIAEGFGFIRRESFLVAMTAMAAIGNFAMLGLTALRIVYLVRTEGASPGTVGLVIGASSLGGILGAVLASRIVRRFGNARAYLVSNIAIAPFILLLPAAGPGWRLSLFAAGSFVVLTASTVSNIITATFRGNYVPVHLLGRVTASSRFLVFGTGALGAVTGGALATAFGIRTAMWALAVLFAFTRTLPLATSIRTLPDFPAYGADKTNDAKPGIRASP</sequence>
<dbReference type="OrthoDB" id="9815525at2"/>
<feature type="transmembrane region" description="Helical" evidence="6">
    <location>
        <begin position="63"/>
        <end position="87"/>
    </location>
</feature>
<feature type="domain" description="Major facilitator superfamily (MFS) profile" evidence="7">
    <location>
        <begin position="120"/>
        <end position="323"/>
    </location>
</feature>
<dbReference type="Proteomes" id="UP000294508">
    <property type="component" value="Unassembled WGS sequence"/>
</dbReference>
<dbReference type="Pfam" id="PF07690">
    <property type="entry name" value="MFS_1"/>
    <property type="match status" value="1"/>
</dbReference>
<comment type="caution">
    <text evidence="8">The sequence shown here is derived from an EMBL/GenBank/DDBJ whole genome shotgun (WGS) entry which is preliminary data.</text>
</comment>
<dbReference type="PROSITE" id="PS50850">
    <property type="entry name" value="MFS"/>
    <property type="match status" value="1"/>
</dbReference>
<protein>
    <submittedName>
        <fullName evidence="8">Transmembrane secretion effector</fullName>
    </submittedName>
</protein>
<name>A0A4R2HWP7_9ACTN</name>
<dbReference type="InterPro" id="IPR020846">
    <property type="entry name" value="MFS_dom"/>
</dbReference>
<evidence type="ECO:0000256" key="6">
    <source>
        <dbReference type="SAM" id="Phobius"/>
    </source>
</evidence>
<keyword evidence="9" id="KW-1185">Reference proteome</keyword>
<comment type="subcellular location">
    <subcellularLocation>
        <location evidence="1">Cell membrane</location>
        <topology evidence="1">Multi-pass membrane protein</topology>
    </subcellularLocation>
</comment>
<reference evidence="8 9" key="1">
    <citation type="journal article" date="2015" name="Stand. Genomic Sci.">
        <title>Genomic Encyclopedia of Bacterial and Archaeal Type Strains, Phase III: the genomes of soil and plant-associated and newly described type strains.</title>
        <authorList>
            <person name="Whitman W.B."/>
            <person name="Woyke T."/>
            <person name="Klenk H.P."/>
            <person name="Zhou Y."/>
            <person name="Lilburn T.G."/>
            <person name="Beck B.J."/>
            <person name="De Vos P."/>
            <person name="Vandamme P."/>
            <person name="Eisen J.A."/>
            <person name="Garrity G."/>
            <person name="Hugenholtz P."/>
            <person name="Kyrpides N.C."/>
        </authorList>
    </citation>
    <scope>NUCLEOTIDE SEQUENCE [LARGE SCALE GENOMIC DNA]</scope>
    <source>
        <strain evidence="8 9">VKM Ac-2572</strain>
    </source>
</reference>
<evidence type="ECO:0000259" key="7">
    <source>
        <dbReference type="PROSITE" id="PS50850"/>
    </source>
</evidence>
<keyword evidence="4 6" id="KW-1133">Transmembrane helix</keyword>
<dbReference type="InterPro" id="IPR011701">
    <property type="entry name" value="MFS"/>
</dbReference>